<accession>A0A0C3BY69</accession>
<gene>
    <name evidence="2" type="ORF">M413DRAFT_14050</name>
</gene>
<dbReference type="EMBL" id="KN831806">
    <property type="protein sequence ID" value="KIM36391.1"/>
    <property type="molecule type" value="Genomic_DNA"/>
</dbReference>
<keyword evidence="3" id="KW-1185">Reference proteome</keyword>
<name>A0A0C3BY69_HEBCY</name>
<sequence length="122" mass="13315">MSGVWHELQVGGTKGRHLPPQSTCHLEGVGSRGVHSEAKLDQKLSESNLVDDPEVEFTCGRAEFSPQLTQANSAKSFPRVELLSKTPMLTTVGIWNNAFLSHESEKTTPTSLQVPAFCTYST</sequence>
<organism evidence="2 3">
    <name type="scientific">Hebeloma cylindrosporum</name>
    <dbReference type="NCBI Taxonomy" id="76867"/>
    <lineage>
        <taxon>Eukaryota</taxon>
        <taxon>Fungi</taxon>
        <taxon>Dikarya</taxon>
        <taxon>Basidiomycota</taxon>
        <taxon>Agaricomycotina</taxon>
        <taxon>Agaricomycetes</taxon>
        <taxon>Agaricomycetidae</taxon>
        <taxon>Agaricales</taxon>
        <taxon>Agaricineae</taxon>
        <taxon>Hymenogastraceae</taxon>
        <taxon>Hebeloma</taxon>
    </lineage>
</organism>
<proteinExistence type="predicted"/>
<evidence type="ECO:0000313" key="2">
    <source>
        <dbReference type="EMBL" id="KIM36391.1"/>
    </source>
</evidence>
<dbReference type="Proteomes" id="UP000053424">
    <property type="component" value="Unassembled WGS sequence"/>
</dbReference>
<feature type="region of interest" description="Disordered" evidence="1">
    <location>
        <begin position="1"/>
        <end position="38"/>
    </location>
</feature>
<dbReference type="HOGENOM" id="CLU_2027021_0_0_1"/>
<evidence type="ECO:0000256" key="1">
    <source>
        <dbReference type="SAM" id="MobiDB-lite"/>
    </source>
</evidence>
<protein>
    <submittedName>
        <fullName evidence="2">Uncharacterized protein</fullName>
    </submittedName>
</protein>
<dbReference type="AlphaFoldDB" id="A0A0C3BY69"/>
<evidence type="ECO:0000313" key="3">
    <source>
        <dbReference type="Proteomes" id="UP000053424"/>
    </source>
</evidence>
<reference evidence="2 3" key="1">
    <citation type="submission" date="2014-04" db="EMBL/GenBank/DDBJ databases">
        <authorList>
            <consortium name="DOE Joint Genome Institute"/>
            <person name="Kuo A."/>
            <person name="Gay G."/>
            <person name="Dore J."/>
            <person name="Kohler A."/>
            <person name="Nagy L.G."/>
            <person name="Floudas D."/>
            <person name="Copeland A."/>
            <person name="Barry K.W."/>
            <person name="Cichocki N."/>
            <person name="Veneault-Fourrey C."/>
            <person name="LaButti K."/>
            <person name="Lindquist E.A."/>
            <person name="Lipzen A."/>
            <person name="Lundell T."/>
            <person name="Morin E."/>
            <person name="Murat C."/>
            <person name="Sun H."/>
            <person name="Tunlid A."/>
            <person name="Henrissat B."/>
            <person name="Grigoriev I.V."/>
            <person name="Hibbett D.S."/>
            <person name="Martin F."/>
            <person name="Nordberg H.P."/>
            <person name="Cantor M.N."/>
            <person name="Hua S.X."/>
        </authorList>
    </citation>
    <scope>NUCLEOTIDE SEQUENCE [LARGE SCALE GENOMIC DNA]</scope>
    <source>
        <strain evidence="3">h7</strain>
    </source>
</reference>
<reference evidence="3" key="2">
    <citation type="submission" date="2015-01" db="EMBL/GenBank/DDBJ databases">
        <title>Evolutionary Origins and Diversification of the Mycorrhizal Mutualists.</title>
        <authorList>
            <consortium name="DOE Joint Genome Institute"/>
            <consortium name="Mycorrhizal Genomics Consortium"/>
            <person name="Kohler A."/>
            <person name="Kuo A."/>
            <person name="Nagy L.G."/>
            <person name="Floudas D."/>
            <person name="Copeland A."/>
            <person name="Barry K.W."/>
            <person name="Cichocki N."/>
            <person name="Veneault-Fourrey C."/>
            <person name="LaButti K."/>
            <person name="Lindquist E.A."/>
            <person name="Lipzen A."/>
            <person name="Lundell T."/>
            <person name="Morin E."/>
            <person name="Murat C."/>
            <person name="Riley R."/>
            <person name="Ohm R."/>
            <person name="Sun H."/>
            <person name="Tunlid A."/>
            <person name="Henrissat B."/>
            <person name="Grigoriev I.V."/>
            <person name="Hibbett D.S."/>
            <person name="Martin F."/>
        </authorList>
    </citation>
    <scope>NUCLEOTIDE SEQUENCE [LARGE SCALE GENOMIC DNA]</scope>
    <source>
        <strain evidence="3">h7</strain>
    </source>
</reference>